<dbReference type="PATRIC" id="fig|1604020.3.peg.1442"/>
<protein>
    <recommendedName>
        <fullName evidence="5">VWFA domain-containing protein</fullName>
    </recommendedName>
</protein>
<sequence length="450" mass="47345">MFQRASLRRCAAWLVGLMGMAAFLAGCQPGPQQPECWTSPSPDAASSDTAANVDADPSSDHQSNPGEITELSQIVIGLDGSGSLLGHLQAEGNVWTRTLQALQLLTAAQPAEKVVMRVGGPAPETVSSLQTSANLCFFAGCDDFPPVSSNLPALWRQAGPGQLTILVSDLETDASLTGALVQAIDRSEPEAMGVMAVQAPFNGPLFDPFTGKSVGDLNGNRPLYLLVTGPREPVETILRDGAGAFGQVHLQPVYSSLLPVETGSEEPIHAQQLQLLDDNGQPDPQQGVVGGGVPVGSLSIVPVDNVLTVQVEPGQSRQLALSVQGMLEDTQGVAYPPGQLILEQYNLEEKQWQAGAQGMTVQDLRLQNSNLSATVSLAAGLPANLVRAKLPAHRSVEDWWLALNAHGHGAHDPIEGRTKGLYGLLTSLQASRQDPDPPPAAAFCFAHSPT</sequence>
<evidence type="ECO:0008006" key="5">
    <source>
        <dbReference type="Google" id="ProtNLM"/>
    </source>
</evidence>
<dbReference type="AlphaFoldDB" id="A0A0G2HML2"/>
<name>A0A0G2HML2_9SYNE</name>
<dbReference type="Proteomes" id="UP000035067">
    <property type="component" value="Unassembled WGS sequence"/>
</dbReference>
<evidence type="ECO:0000256" key="1">
    <source>
        <dbReference type="SAM" id="MobiDB-lite"/>
    </source>
</evidence>
<feature type="chain" id="PRO_5002545122" description="VWFA domain-containing protein" evidence="2">
    <location>
        <begin position="25"/>
        <end position="450"/>
    </location>
</feature>
<dbReference type="EMBL" id="JXQG01000005">
    <property type="protein sequence ID" value="KKZ13112.1"/>
    <property type="molecule type" value="Genomic_DNA"/>
</dbReference>
<comment type="caution">
    <text evidence="3">The sequence shown here is derived from an EMBL/GenBank/DDBJ whole genome shotgun (WGS) entry which is preliminary data.</text>
</comment>
<feature type="signal peptide" evidence="2">
    <location>
        <begin position="1"/>
        <end position="24"/>
    </location>
</feature>
<evidence type="ECO:0000313" key="3">
    <source>
        <dbReference type="EMBL" id="KKZ13112.1"/>
    </source>
</evidence>
<reference evidence="3 4" key="1">
    <citation type="submission" date="2015-01" db="EMBL/GenBank/DDBJ databases">
        <title>Lifestyle Evolution in Cyanobacterial Symbionts of Sponges.</title>
        <authorList>
            <person name="Burgsdorf I."/>
            <person name="Slaby B.M."/>
            <person name="Handley K.M."/>
            <person name="Haber M."/>
            <person name="Blom J."/>
            <person name="Marshall C.W."/>
            <person name="Gilbert J.A."/>
            <person name="Hentschel U."/>
            <person name="Steindler L."/>
        </authorList>
    </citation>
    <scope>NUCLEOTIDE SEQUENCE [LARGE SCALE GENOMIC DNA]</scope>
    <source>
        <strain evidence="3">SP3</strain>
    </source>
</reference>
<keyword evidence="2" id="KW-0732">Signal</keyword>
<proteinExistence type="predicted"/>
<organism evidence="3 4">
    <name type="scientific">Candidatus Synechococcus spongiarum SP3</name>
    <dbReference type="NCBI Taxonomy" id="1604020"/>
    <lineage>
        <taxon>Bacteria</taxon>
        <taxon>Bacillati</taxon>
        <taxon>Cyanobacteriota</taxon>
        <taxon>Cyanophyceae</taxon>
        <taxon>Synechococcales</taxon>
        <taxon>Synechococcaceae</taxon>
        <taxon>Synechococcus</taxon>
    </lineage>
</organism>
<dbReference type="PROSITE" id="PS51257">
    <property type="entry name" value="PROKAR_LIPOPROTEIN"/>
    <property type="match status" value="1"/>
</dbReference>
<feature type="region of interest" description="Disordered" evidence="1">
    <location>
        <begin position="31"/>
        <end position="66"/>
    </location>
</feature>
<evidence type="ECO:0000313" key="4">
    <source>
        <dbReference type="Proteomes" id="UP000035067"/>
    </source>
</evidence>
<feature type="compositionally biased region" description="Low complexity" evidence="1">
    <location>
        <begin position="38"/>
        <end position="51"/>
    </location>
</feature>
<evidence type="ECO:0000256" key="2">
    <source>
        <dbReference type="SAM" id="SignalP"/>
    </source>
</evidence>
<gene>
    <name evidence="3" type="ORF">TE42_01705</name>
</gene>
<accession>A0A0G2HML2</accession>